<dbReference type="Pfam" id="PF02482">
    <property type="entry name" value="Ribosomal_S30AE"/>
    <property type="match status" value="1"/>
</dbReference>
<dbReference type="GO" id="GO:0045900">
    <property type="term" value="P:negative regulation of translational elongation"/>
    <property type="evidence" value="ECO:0007669"/>
    <property type="project" value="TreeGrafter"/>
</dbReference>
<sequence>MNIHFTFKNFEPSEHLKNYARTRFGKLSKHGINSAELQVNMSVEKHRHMAEVVLSGDSLHLSANEESQDMYATIDMVLDKLVAQVKKSGDKKSLRKKPGQTSVRLDVFSYAQAGDRKERTIIQTDSYIPKPMDVDEAAMQLESLGYEFLVFHNAETERVNVIYQRKDGNYGLIDPGI</sequence>
<comment type="subcellular location">
    <subcellularLocation>
        <location evidence="4">Cytoplasm</location>
    </subcellularLocation>
</comment>
<dbReference type="HOGENOM" id="CLU_071472_0_3_7"/>
<evidence type="ECO:0000313" key="6">
    <source>
        <dbReference type="EMBL" id="EGJ51465.1"/>
    </source>
</evidence>
<protein>
    <recommendedName>
        <fullName evidence="3 4">Ribosome hibernation promoting factor</fullName>
        <shortName evidence="4">HPF</shortName>
    </recommendedName>
</protein>
<dbReference type="Proteomes" id="UP000007844">
    <property type="component" value="Chromosome"/>
</dbReference>
<evidence type="ECO:0000256" key="2">
    <source>
        <dbReference type="ARBA" id="ARBA00038695"/>
    </source>
</evidence>
<dbReference type="CDD" id="cd00552">
    <property type="entry name" value="RaiA"/>
    <property type="match status" value="1"/>
</dbReference>
<feature type="domain" description="Sigma 54 modulation/S30EA ribosomal protein C-terminal" evidence="5">
    <location>
        <begin position="117"/>
        <end position="172"/>
    </location>
</feature>
<dbReference type="KEGG" id="daf:Desaf_3168"/>
<gene>
    <name evidence="4" type="primary">hpf</name>
    <name evidence="6" type="ORF">Desaf_3168</name>
</gene>
<evidence type="ECO:0000256" key="3">
    <source>
        <dbReference type="ARBA" id="ARBA00041148"/>
    </source>
</evidence>
<dbReference type="PANTHER" id="PTHR33231:SF1">
    <property type="entry name" value="30S RIBOSOMAL PROTEIN"/>
    <property type="match status" value="1"/>
</dbReference>
<comment type="function">
    <text evidence="4">Required for dimerization of active 70S ribosomes into 100S ribosomes in stationary phase; 100S ribosomes are translationally inactive and sometimes present during exponential growth.</text>
</comment>
<dbReference type="InterPro" id="IPR038416">
    <property type="entry name" value="Ribosom_S30AE_C_sf"/>
</dbReference>
<reference evidence="6 7" key="1">
    <citation type="journal article" date="2011" name="J. Bacteriol.">
        <title>Genome sequence of the mercury-methylating and pleomorphic Desulfovibrio africanus Strain Walvis Bay.</title>
        <authorList>
            <person name="Brown S.D."/>
            <person name="Wall J.D."/>
            <person name="Kucken A.M."/>
            <person name="Gilmour C.C."/>
            <person name="Podar M."/>
            <person name="Brandt C.C."/>
            <person name="Teshima H."/>
            <person name="Detter J.C."/>
            <person name="Han C.S."/>
            <person name="Land M.L."/>
            <person name="Lucas S."/>
            <person name="Han J."/>
            <person name="Pennacchio L."/>
            <person name="Nolan M."/>
            <person name="Pitluck S."/>
            <person name="Woyke T."/>
            <person name="Goodwin L."/>
            <person name="Palumbo A.V."/>
            <person name="Elias D.A."/>
        </authorList>
    </citation>
    <scope>NUCLEOTIDE SEQUENCE [LARGE SCALE GENOMIC DNA]</scope>
    <source>
        <strain evidence="6 7">Walvis Bay</strain>
    </source>
</reference>
<dbReference type="HAMAP" id="MF_00839">
    <property type="entry name" value="HPF"/>
    <property type="match status" value="1"/>
</dbReference>
<dbReference type="RefSeq" id="WP_005983399.1">
    <property type="nucleotide sequence ID" value="NC_016629.1"/>
</dbReference>
<organism evidence="6 7">
    <name type="scientific">Desulfocurvibacter africanus subsp. africanus str. Walvis Bay</name>
    <dbReference type="NCBI Taxonomy" id="690850"/>
    <lineage>
        <taxon>Bacteria</taxon>
        <taxon>Pseudomonadati</taxon>
        <taxon>Thermodesulfobacteriota</taxon>
        <taxon>Desulfovibrionia</taxon>
        <taxon>Desulfovibrionales</taxon>
        <taxon>Desulfovibrionaceae</taxon>
        <taxon>Desulfocurvibacter</taxon>
    </lineage>
</organism>
<dbReference type="eggNOG" id="COG1544">
    <property type="taxonomic scope" value="Bacteria"/>
</dbReference>
<accession>F3Z3C5</accession>
<comment type="subunit">
    <text evidence="4">Interacts with 100S ribosomes.</text>
</comment>
<evidence type="ECO:0000259" key="5">
    <source>
        <dbReference type="Pfam" id="PF16321"/>
    </source>
</evidence>
<dbReference type="GO" id="GO:0043024">
    <property type="term" value="F:ribosomal small subunit binding"/>
    <property type="evidence" value="ECO:0007669"/>
    <property type="project" value="TreeGrafter"/>
</dbReference>
<dbReference type="InterPro" id="IPR036567">
    <property type="entry name" value="RHF-like"/>
</dbReference>
<dbReference type="Gene3D" id="3.30.505.50">
    <property type="entry name" value="Sigma 54 modulation/S30EA ribosomal protein, C-terminal domain"/>
    <property type="match status" value="1"/>
</dbReference>
<evidence type="ECO:0000256" key="4">
    <source>
        <dbReference type="HAMAP-Rule" id="MF_00839"/>
    </source>
</evidence>
<keyword evidence="6" id="KW-0687">Ribonucleoprotein</keyword>
<keyword evidence="7" id="KW-1185">Reference proteome</keyword>
<keyword evidence="6" id="KW-0689">Ribosomal protein</keyword>
<dbReference type="InterPro" id="IPR050574">
    <property type="entry name" value="HPF/YfiA_ribosome-assoc"/>
</dbReference>
<dbReference type="GO" id="GO:0022627">
    <property type="term" value="C:cytosolic small ribosomal subunit"/>
    <property type="evidence" value="ECO:0007669"/>
    <property type="project" value="TreeGrafter"/>
</dbReference>
<dbReference type="Gene3D" id="3.30.160.100">
    <property type="entry name" value="Ribosome hibernation promotion factor-like"/>
    <property type="match status" value="1"/>
</dbReference>
<dbReference type="NCBIfam" id="TIGR00741">
    <property type="entry name" value="yfiA"/>
    <property type="match status" value="1"/>
</dbReference>
<dbReference type="InterPro" id="IPR003489">
    <property type="entry name" value="RHF/RaiA"/>
</dbReference>
<dbReference type="InterPro" id="IPR032528">
    <property type="entry name" value="Ribosom_S30AE_C"/>
</dbReference>
<proteinExistence type="inferred from homology"/>
<evidence type="ECO:0000256" key="1">
    <source>
        <dbReference type="ARBA" id="ARBA00022845"/>
    </source>
</evidence>
<dbReference type="SUPFAM" id="SSF69754">
    <property type="entry name" value="Ribosome binding protein Y (YfiA homologue)"/>
    <property type="match status" value="1"/>
</dbReference>
<dbReference type="AlphaFoldDB" id="F3Z3C5"/>
<dbReference type="Pfam" id="PF16321">
    <property type="entry name" value="Ribosom_S30AE_C"/>
    <property type="match status" value="1"/>
</dbReference>
<keyword evidence="1 4" id="KW-0810">Translation regulation</keyword>
<comment type="subunit">
    <text evidence="2">Associates exclusively with 100S ribosomes, which are dimers of 70S ribosomes.</text>
</comment>
<comment type="similarity">
    <text evidence="4">Belongs to the HPF/YfiA ribosome-associated protein family. Long HPF subfamily.</text>
</comment>
<dbReference type="InterPro" id="IPR034694">
    <property type="entry name" value="HPF_long/plastid"/>
</dbReference>
<dbReference type="STRING" id="690850.Desaf_3168"/>
<dbReference type="EMBL" id="CP003221">
    <property type="protein sequence ID" value="EGJ51465.1"/>
    <property type="molecule type" value="Genomic_DNA"/>
</dbReference>
<name>F3Z3C5_DESAF</name>
<evidence type="ECO:0000313" key="7">
    <source>
        <dbReference type="Proteomes" id="UP000007844"/>
    </source>
</evidence>
<keyword evidence="4" id="KW-0963">Cytoplasm</keyword>
<dbReference type="PANTHER" id="PTHR33231">
    <property type="entry name" value="30S RIBOSOMAL PROTEIN"/>
    <property type="match status" value="1"/>
</dbReference>